<gene>
    <name evidence="2" type="ORF">NA57DRAFT_28225</name>
</gene>
<reference evidence="2" key="1">
    <citation type="journal article" date="2020" name="Stud. Mycol.">
        <title>101 Dothideomycetes genomes: a test case for predicting lifestyles and emergence of pathogens.</title>
        <authorList>
            <person name="Haridas S."/>
            <person name="Albert R."/>
            <person name="Binder M."/>
            <person name="Bloem J."/>
            <person name="Labutti K."/>
            <person name="Salamov A."/>
            <person name="Andreopoulos B."/>
            <person name="Baker S."/>
            <person name="Barry K."/>
            <person name="Bills G."/>
            <person name="Bluhm B."/>
            <person name="Cannon C."/>
            <person name="Castanera R."/>
            <person name="Culley D."/>
            <person name="Daum C."/>
            <person name="Ezra D."/>
            <person name="Gonzalez J."/>
            <person name="Henrissat B."/>
            <person name="Kuo A."/>
            <person name="Liang C."/>
            <person name="Lipzen A."/>
            <person name="Lutzoni F."/>
            <person name="Magnuson J."/>
            <person name="Mondo S."/>
            <person name="Nolan M."/>
            <person name="Ohm R."/>
            <person name="Pangilinan J."/>
            <person name="Park H.-J."/>
            <person name="Ramirez L."/>
            <person name="Alfaro M."/>
            <person name="Sun H."/>
            <person name="Tritt A."/>
            <person name="Yoshinaga Y."/>
            <person name="Zwiers L.-H."/>
            <person name="Turgeon B."/>
            <person name="Goodwin S."/>
            <person name="Spatafora J."/>
            <person name="Crous P."/>
            <person name="Grigoriev I."/>
        </authorList>
    </citation>
    <scope>NUCLEOTIDE SEQUENCE</scope>
    <source>
        <strain evidence="2">CBS 133067</strain>
    </source>
</reference>
<accession>A0A9P4MC86</accession>
<dbReference type="Proteomes" id="UP000799772">
    <property type="component" value="Unassembled WGS sequence"/>
</dbReference>
<dbReference type="OrthoDB" id="284718at2759"/>
<sequence length="108" mass="11887">MASKKDMRNPNLIVPFVEPEKKENDADMSSAYHRSTFPCFTAQHLLFMTAVMFSVQSWLAETPEQKKNTSTPGYFSVGMASQSYMPLFMPPPPNLRAGSGTGAPSPVP</sequence>
<feature type="non-terminal residue" evidence="2">
    <location>
        <position position="108"/>
    </location>
</feature>
<comment type="caution">
    <text evidence="2">The sequence shown here is derived from an EMBL/GenBank/DDBJ whole genome shotgun (WGS) entry which is preliminary data.</text>
</comment>
<protein>
    <submittedName>
        <fullName evidence="2">Uncharacterized protein</fullName>
    </submittedName>
</protein>
<organism evidence="2 3">
    <name type="scientific">Rhizodiscina lignyota</name>
    <dbReference type="NCBI Taxonomy" id="1504668"/>
    <lineage>
        <taxon>Eukaryota</taxon>
        <taxon>Fungi</taxon>
        <taxon>Dikarya</taxon>
        <taxon>Ascomycota</taxon>
        <taxon>Pezizomycotina</taxon>
        <taxon>Dothideomycetes</taxon>
        <taxon>Pleosporomycetidae</taxon>
        <taxon>Aulographales</taxon>
        <taxon>Rhizodiscinaceae</taxon>
        <taxon>Rhizodiscina</taxon>
    </lineage>
</organism>
<dbReference type="EMBL" id="ML978121">
    <property type="protein sequence ID" value="KAF2105130.1"/>
    <property type="molecule type" value="Genomic_DNA"/>
</dbReference>
<dbReference type="AlphaFoldDB" id="A0A9P4MC86"/>
<evidence type="ECO:0000256" key="1">
    <source>
        <dbReference type="SAM" id="MobiDB-lite"/>
    </source>
</evidence>
<evidence type="ECO:0000313" key="3">
    <source>
        <dbReference type="Proteomes" id="UP000799772"/>
    </source>
</evidence>
<evidence type="ECO:0000313" key="2">
    <source>
        <dbReference type="EMBL" id="KAF2105130.1"/>
    </source>
</evidence>
<keyword evidence="3" id="KW-1185">Reference proteome</keyword>
<name>A0A9P4MC86_9PEZI</name>
<dbReference type="PANTHER" id="PTHR28038:SF1">
    <property type="entry name" value="ADL329WP"/>
    <property type="match status" value="1"/>
</dbReference>
<proteinExistence type="predicted"/>
<feature type="region of interest" description="Disordered" evidence="1">
    <location>
        <begin position="1"/>
        <end position="24"/>
    </location>
</feature>
<dbReference type="PANTHER" id="PTHR28038">
    <property type="entry name" value="ADL329WP"/>
    <property type="match status" value="1"/>
</dbReference>